<evidence type="ECO:0000256" key="1">
    <source>
        <dbReference type="SAM" id="Phobius"/>
    </source>
</evidence>
<dbReference type="STRING" id="1220578.FPE01S_07_00120"/>
<dbReference type="OrthoDB" id="7564746at2"/>
<feature type="transmembrane region" description="Helical" evidence="1">
    <location>
        <begin position="59"/>
        <end position="80"/>
    </location>
</feature>
<dbReference type="EMBL" id="BBWV01000007">
    <property type="protein sequence ID" value="GAO45624.1"/>
    <property type="molecule type" value="Genomic_DNA"/>
</dbReference>
<dbReference type="Proteomes" id="UP000033121">
    <property type="component" value="Unassembled WGS sequence"/>
</dbReference>
<keyword evidence="1" id="KW-0472">Membrane</keyword>
<reference evidence="2 3" key="1">
    <citation type="submission" date="2015-04" db="EMBL/GenBank/DDBJ databases">
        <title>Whole genome shotgun sequence of Flavihumibacter petaseus NBRC 106054.</title>
        <authorList>
            <person name="Miyazawa S."/>
            <person name="Hosoyama A."/>
            <person name="Hashimoto M."/>
            <person name="Noguchi M."/>
            <person name="Tsuchikane K."/>
            <person name="Ohji S."/>
            <person name="Yamazoe A."/>
            <person name="Ichikawa N."/>
            <person name="Kimura A."/>
            <person name="Fujita N."/>
        </authorList>
    </citation>
    <scope>NUCLEOTIDE SEQUENCE [LARGE SCALE GENOMIC DNA]</scope>
    <source>
        <strain evidence="2 3">NBRC 106054</strain>
    </source>
</reference>
<protein>
    <recommendedName>
        <fullName evidence="4">DUF1440 domain-containing protein</fullName>
    </recommendedName>
</protein>
<feature type="transmembrane region" description="Helical" evidence="1">
    <location>
        <begin position="92"/>
        <end position="113"/>
    </location>
</feature>
<dbReference type="RefSeq" id="WP_046371644.1">
    <property type="nucleotide sequence ID" value="NZ_BBWV01000007.1"/>
</dbReference>
<gene>
    <name evidence="2" type="ORF">FPE01S_07_00120</name>
</gene>
<name>A0A0E9N720_9BACT</name>
<feature type="transmembrane region" description="Helical" evidence="1">
    <location>
        <begin position="12"/>
        <end position="29"/>
    </location>
</feature>
<evidence type="ECO:0000313" key="3">
    <source>
        <dbReference type="Proteomes" id="UP000033121"/>
    </source>
</evidence>
<accession>A0A0E9N720</accession>
<dbReference type="AlphaFoldDB" id="A0A0E9N720"/>
<evidence type="ECO:0008006" key="4">
    <source>
        <dbReference type="Google" id="ProtNLM"/>
    </source>
</evidence>
<keyword evidence="1" id="KW-1133">Transmembrane helix</keyword>
<keyword evidence="3" id="KW-1185">Reference proteome</keyword>
<comment type="caution">
    <text evidence="2">The sequence shown here is derived from an EMBL/GenBank/DDBJ whole genome shotgun (WGS) entry which is preliminary data.</text>
</comment>
<sequence length="152" mass="16500">MKNKTGKILKAGIIVGCLDLAAAFVMAWFRSGASPLAVLRYIAAGLLGPAAFKGGAGTALLGLLIHFCIALAFTWIFFQLLKYLRKWVPSPILLGILFGVLVWTVMNLLVLPVSQLPSRPFRWKGALEGMAILILAIGIPLSFLSRKNYNTD</sequence>
<feature type="transmembrane region" description="Helical" evidence="1">
    <location>
        <begin position="125"/>
        <end position="144"/>
    </location>
</feature>
<keyword evidence="1" id="KW-0812">Transmembrane</keyword>
<organism evidence="2 3">
    <name type="scientific">Flavihumibacter petaseus NBRC 106054</name>
    <dbReference type="NCBI Taxonomy" id="1220578"/>
    <lineage>
        <taxon>Bacteria</taxon>
        <taxon>Pseudomonadati</taxon>
        <taxon>Bacteroidota</taxon>
        <taxon>Chitinophagia</taxon>
        <taxon>Chitinophagales</taxon>
        <taxon>Chitinophagaceae</taxon>
        <taxon>Flavihumibacter</taxon>
    </lineage>
</organism>
<evidence type="ECO:0000313" key="2">
    <source>
        <dbReference type="EMBL" id="GAO45624.1"/>
    </source>
</evidence>
<proteinExistence type="predicted"/>